<dbReference type="HAMAP" id="MF_00445">
    <property type="entry name" value="NDH1_NuoN_1"/>
    <property type="match status" value="1"/>
</dbReference>
<keyword evidence="3 5" id="KW-1133">Transmembrane helix</keyword>
<dbReference type="InterPro" id="IPR001750">
    <property type="entry name" value="ND/Mrp_TM"/>
</dbReference>
<proteinExistence type="inferred from homology"/>
<protein>
    <recommendedName>
        <fullName evidence="5">NADH-quinone oxidoreductase subunit N</fullName>
        <ecNumber evidence="5">7.1.1.-</ecNumber>
    </recommendedName>
    <alternativeName>
        <fullName evidence="5">NADH dehydrogenase I subunit N</fullName>
    </alternativeName>
    <alternativeName>
        <fullName evidence="5">NDH-1 subunit N</fullName>
    </alternativeName>
</protein>
<comment type="subunit">
    <text evidence="5">NDH-1 is composed of 14 different subunits. Subunits NuoA, H, J, K, L, M, N constitute the membrane sector of the complex.</text>
</comment>
<organism evidence="8 9">
    <name type="scientific">Solitalea koreensis</name>
    <dbReference type="NCBI Taxonomy" id="543615"/>
    <lineage>
        <taxon>Bacteria</taxon>
        <taxon>Pseudomonadati</taxon>
        <taxon>Bacteroidota</taxon>
        <taxon>Sphingobacteriia</taxon>
        <taxon>Sphingobacteriales</taxon>
        <taxon>Sphingobacteriaceae</taxon>
        <taxon>Solitalea</taxon>
    </lineage>
</organism>
<dbReference type="EMBL" id="FXSZ01000001">
    <property type="protein sequence ID" value="SMO35635.1"/>
    <property type="molecule type" value="Genomic_DNA"/>
</dbReference>
<dbReference type="InterPro" id="IPR010096">
    <property type="entry name" value="NADH-Q_OxRdtase_suN/2"/>
</dbReference>
<dbReference type="OrthoDB" id="9811718at2"/>
<dbReference type="GO" id="GO:0050136">
    <property type="term" value="F:NADH dehydrogenase (quinone) (non-electrogenic) activity"/>
    <property type="evidence" value="ECO:0007669"/>
    <property type="project" value="UniProtKB-UniRule"/>
</dbReference>
<comment type="function">
    <text evidence="5">NDH-1 shuttles electrons from NADH, via FMN and iron-sulfur (Fe-S) centers, to quinones in the respiratory chain. The immediate electron acceptor for the enzyme in this species is believed to be a menaquinone. Couples the redox reaction to proton translocation (for every two electrons transferred, four hydrogen ions are translocated across the cytoplasmic membrane), and thus conserves the redox energy in a proton gradient.</text>
</comment>
<feature type="transmembrane region" description="Helical" evidence="5">
    <location>
        <begin position="268"/>
        <end position="288"/>
    </location>
</feature>
<comment type="similarity">
    <text evidence="5">Belongs to the complex I subunit 2 family.</text>
</comment>
<feature type="transmembrane region" description="Helical" evidence="5">
    <location>
        <begin position="443"/>
        <end position="473"/>
    </location>
</feature>
<dbReference type="EC" id="7.1.1.-" evidence="5"/>
<keyword evidence="5" id="KW-1003">Cell membrane</keyword>
<feature type="transmembrane region" description="Helical" evidence="5">
    <location>
        <begin position="34"/>
        <end position="52"/>
    </location>
</feature>
<dbReference type="GO" id="GO:0012505">
    <property type="term" value="C:endomembrane system"/>
    <property type="evidence" value="ECO:0007669"/>
    <property type="project" value="UniProtKB-SubCell"/>
</dbReference>
<feature type="transmembrane region" description="Helical" evidence="5">
    <location>
        <begin position="324"/>
        <end position="344"/>
    </location>
</feature>
<comment type="subcellular location">
    <subcellularLocation>
        <location evidence="5">Cell membrane</location>
        <topology evidence="5">Multi-pass membrane protein</topology>
    </subcellularLocation>
    <subcellularLocation>
        <location evidence="1">Endomembrane system</location>
        <topology evidence="1">Multi-pass membrane protein</topology>
    </subcellularLocation>
    <subcellularLocation>
        <location evidence="6">Membrane</location>
        <topology evidence="6">Multi-pass membrane protein</topology>
    </subcellularLocation>
</comment>
<evidence type="ECO:0000256" key="3">
    <source>
        <dbReference type="ARBA" id="ARBA00022989"/>
    </source>
</evidence>
<dbReference type="GO" id="GO:0048038">
    <property type="term" value="F:quinone binding"/>
    <property type="evidence" value="ECO:0007669"/>
    <property type="project" value="UniProtKB-KW"/>
</dbReference>
<keyword evidence="9" id="KW-1185">Reference proteome</keyword>
<evidence type="ECO:0000256" key="4">
    <source>
        <dbReference type="ARBA" id="ARBA00023136"/>
    </source>
</evidence>
<feature type="transmembrane region" description="Helical" evidence="5">
    <location>
        <begin position="231"/>
        <end position="256"/>
    </location>
</feature>
<dbReference type="AlphaFoldDB" id="A0A521ALF6"/>
<dbReference type="GO" id="GO:0008137">
    <property type="term" value="F:NADH dehydrogenase (ubiquinone) activity"/>
    <property type="evidence" value="ECO:0007669"/>
    <property type="project" value="InterPro"/>
</dbReference>
<accession>A0A521ALF6</accession>
<evidence type="ECO:0000256" key="6">
    <source>
        <dbReference type="RuleBase" id="RU000320"/>
    </source>
</evidence>
<feature type="transmembrane region" description="Helical" evidence="5">
    <location>
        <begin position="103"/>
        <end position="120"/>
    </location>
</feature>
<dbReference type="PANTHER" id="PTHR22773">
    <property type="entry name" value="NADH DEHYDROGENASE"/>
    <property type="match status" value="1"/>
</dbReference>
<evidence type="ECO:0000256" key="5">
    <source>
        <dbReference type="HAMAP-Rule" id="MF_00445"/>
    </source>
</evidence>
<dbReference type="NCBIfam" id="TIGR01770">
    <property type="entry name" value="NDH_I_N"/>
    <property type="match status" value="1"/>
</dbReference>
<feature type="domain" description="NADH:quinone oxidoreductase/Mrp antiporter transmembrane" evidence="7">
    <location>
        <begin position="120"/>
        <end position="415"/>
    </location>
</feature>
<comment type="catalytic activity">
    <reaction evidence="5">
        <text>a quinone + NADH + 5 H(+)(in) = a quinol + NAD(+) + 4 H(+)(out)</text>
        <dbReference type="Rhea" id="RHEA:57888"/>
        <dbReference type="ChEBI" id="CHEBI:15378"/>
        <dbReference type="ChEBI" id="CHEBI:24646"/>
        <dbReference type="ChEBI" id="CHEBI:57540"/>
        <dbReference type="ChEBI" id="CHEBI:57945"/>
        <dbReference type="ChEBI" id="CHEBI:132124"/>
    </reaction>
</comment>
<dbReference type="GO" id="GO:0042773">
    <property type="term" value="P:ATP synthesis coupled electron transport"/>
    <property type="evidence" value="ECO:0007669"/>
    <property type="project" value="InterPro"/>
</dbReference>
<feature type="transmembrane region" description="Helical" evidence="5">
    <location>
        <begin position="196"/>
        <end position="219"/>
    </location>
</feature>
<keyword evidence="5" id="KW-0520">NAD</keyword>
<keyword evidence="2 5" id="KW-0812">Transmembrane</keyword>
<evidence type="ECO:0000256" key="1">
    <source>
        <dbReference type="ARBA" id="ARBA00004127"/>
    </source>
</evidence>
<evidence type="ECO:0000313" key="8">
    <source>
        <dbReference type="EMBL" id="SMO35635.1"/>
    </source>
</evidence>
<feature type="transmembrane region" description="Helical" evidence="5">
    <location>
        <begin position="295"/>
        <end position="312"/>
    </location>
</feature>
<gene>
    <name evidence="5" type="primary">nuoN</name>
    <name evidence="8" type="ORF">SAMN06265350_101233</name>
</gene>
<feature type="transmembrane region" description="Helical" evidence="5">
    <location>
        <begin position="126"/>
        <end position="145"/>
    </location>
</feature>
<dbReference type="GO" id="GO:0005886">
    <property type="term" value="C:plasma membrane"/>
    <property type="evidence" value="ECO:0007669"/>
    <property type="project" value="UniProtKB-SubCell"/>
</dbReference>
<evidence type="ECO:0000256" key="2">
    <source>
        <dbReference type="ARBA" id="ARBA00022692"/>
    </source>
</evidence>
<name>A0A521ALF6_9SPHI</name>
<evidence type="ECO:0000259" key="7">
    <source>
        <dbReference type="Pfam" id="PF00361"/>
    </source>
</evidence>
<keyword evidence="4 5" id="KW-0472">Membrane</keyword>
<feature type="transmembrane region" description="Helical" evidence="5">
    <location>
        <begin position="6"/>
        <end position="27"/>
    </location>
</feature>
<dbReference type="Pfam" id="PF00361">
    <property type="entry name" value="Proton_antipo_M"/>
    <property type="match status" value="1"/>
</dbReference>
<keyword evidence="5" id="KW-1278">Translocase</keyword>
<reference evidence="8 9" key="1">
    <citation type="submission" date="2017-05" db="EMBL/GenBank/DDBJ databases">
        <authorList>
            <person name="Varghese N."/>
            <person name="Submissions S."/>
        </authorList>
    </citation>
    <scope>NUCLEOTIDE SEQUENCE [LARGE SCALE GENOMIC DNA]</scope>
    <source>
        <strain evidence="8 9">DSM 21342</strain>
    </source>
</reference>
<dbReference type="RefSeq" id="WP_142600752.1">
    <property type="nucleotide sequence ID" value="NZ_FXSZ01000001.1"/>
</dbReference>
<sequence>MTVSDLNALMPLTIIAVASVVIMLLIAFKLNHKIIQAICALSFIVSLVSLSNRPSYLSNSLHQLFIIDGFSIFVLALILFSGLVINVFSYIYFEEKEENPKEYYILLLLCTLGAEVLVISNHFFPLFIGLEILSIGLYVLIAYLRTRNFAIEAGIKYLMLAAFSSAFLLFGMALIYTDTGTMQFNLIADHLNKLGMPSIIFLVGFGLMLIAIGFKLALVPFHMWTADVYQGAPLPVTAFIATVSKAAMFTVLIHFFNTIGSNRFQISTLIITLIAIASMLIGNLLALNQQNLKRLLAYSSIAHLGYLLFAFLSSNKLGIEAVSFYLFAYFITTLGAFGVVTILSSKEQDADHIDNYRGLFWHSPIAAIVMTIALLSLAGIPLTAGFIGKFYILSAGIDAHLWMLAIVLVLSSVIGLFYYLRIITTMFSKGDKHIIKENLLHPAYYILSASTLLFLTICMIWFGIYPIQIILFIRSVLN</sequence>
<feature type="transmembrane region" description="Helical" evidence="5">
    <location>
        <begin position="365"/>
        <end position="387"/>
    </location>
</feature>
<feature type="transmembrane region" description="Helical" evidence="5">
    <location>
        <begin position="64"/>
        <end position="91"/>
    </location>
</feature>
<evidence type="ECO:0000313" key="9">
    <source>
        <dbReference type="Proteomes" id="UP000315971"/>
    </source>
</evidence>
<keyword evidence="5" id="KW-0874">Quinone</keyword>
<feature type="transmembrane region" description="Helical" evidence="5">
    <location>
        <begin position="157"/>
        <end position="176"/>
    </location>
</feature>
<dbReference type="Proteomes" id="UP000315971">
    <property type="component" value="Unassembled WGS sequence"/>
</dbReference>
<keyword evidence="5" id="KW-0813">Transport</keyword>
<feature type="transmembrane region" description="Helical" evidence="5">
    <location>
        <begin position="399"/>
        <end position="422"/>
    </location>
</feature>